<protein>
    <submittedName>
        <fullName evidence="2">Uncharacterized protein</fullName>
    </submittedName>
</protein>
<proteinExistence type="predicted"/>
<gene>
    <name evidence="2" type="ORF">SDJN03_15084</name>
</gene>
<dbReference type="AlphaFoldDB" id="A0AAV6N025"/>
<evidence type="ECO:0000313" key="3">
    <source>
        <dbReference type="Proteomes" id="UP000685013"/>
    </source>
</evidence>
<feature type="non-terminal residue" evidence="2">
    <location>
        <position position="1"/>
    </location>
</feature>
<dbReference type="EMBL" id="JAGKQH010000010">
    <property type="protein sequence ID" value="KAG6589661.1"/>
    <property type="molecule type" value="Genomic_DNA"/>
</dbReference>
<evidence type="ECO:0000256" key="1">
    <source>
        <dbReference type="SAM" id="MobiDB-lite"/>
    </source>
</evidence>
<feature type="region of interest" description="Disordered" evidence="1">
    <location>
        <begin position="1"/>
        <end position="24"/>
    </location>
</feature>
<feature type="compositionally biased region" description="Basic and acidic residues" evidence="1">
    <location>
        <begin position="1"/>
        <end position="15"/>
    </location>
</feature>
<comment type="caution">
    <text evidence="2">The sequence shown here is derived from an EMBL/GenBank/DDBJ whole genome shotgun (WGS) entry which is preliminary data.</text>
</comment>
<dbReference type="Proteomes" id="UP000685013">
    <property type="component" value="Chromosome 10"/>
</dbReference>
<reference evidence="2 3" key="1">
    <citation type="journal article" date="2021" name="Hortic Res">
        <title>The domestication of Cucurbita argyrosperma as revealed by the genome of its wild relative.</title>
        <authorList>
            <person name="Barrera-Redondo J."/>
            <person name="Sanchez-de la Vega G."/>
            <person name="Aguirre-Liguori J.A."/>
            <person name="Castellanos-Morales G."/>
            <person name="Gutierrez-Guerrero Y.T."/>
            <person name="Aguirre-Dugua X."/>
            <person name="Aguirre-Planter E."/>
            <person name="Tenaillon M.I."/>
            <person name="Lira-Saade R."/>
            <person name="Eguiarte L.E."/>
        </authorList>
    </citation>
    <scope>NUCLEOTIDE SEQUENCE [LARGE SCALE GENOMIC DNA]</scope>
    <source>
        <strain evidence="2">JBR-2021</strain>
    </source>
</reference>
<organism evidence="2 3">
    <name type="scientific">Cucurbita argyrosperma subsp. sororia</name>
    <dbReference type="NCBI Taxonomy" id="37648"/>
    <lineage>
        <taxon>Eukaryota</taxon>
        <taxon>Viridiplantae</taxon>
        <taxon>Streptophyta</taxon>
        <taxon>Embryophyta</taxon>
        <taxon>Tracheophyta</taxon>
        <taxon>Spermatophyta</taxon>
        <taxon>Magnoliopsida</taxon>
        <taxon>eudicotyledons</taxon>
        <taxon>Gunneridae</taxon>
        <taxon>Pentapetalae</taxon>
        <taxon>rosids</taxon>
        <taxon>fabids</taxon>
        <taxon>Cucurbitales</taxon>
        <taxon>Cucurbitaceae</taxon>
        <taxon>Cucurbiteae</taxon>
        <taxon>Cucurbita</taxon>
    </lineage>
</organism>
<keyword evidence="3" id="KW-1185">Reference proteome</keyword>
<sequence length="105" mass="11786">MRERRYEIGRGEPRRSLRRTPAAGETAVTGGNRVVYGLCFIWSTMQCHSWLAAGEFGIVVDFHGPIAYKLSGVAAPTMRNWPSCSLLLTTNLVRETTKKRHLKPP</sequence>
<evidence type="ECO:0000313" key="2">
    <source>
        <dbReference type="EMBL" id="KAG6589661.1"/>
    </source>
</evidence>
<accession>A0AAV6N025</accession>
<name>A0AAV6N025_9ROSI</name>